<dbReference type="EMBL" id="MU865412">
    <property type="protein sequence ID" value="KAK4223857.1"/>
    <property type="molecule type" value="Genomic_DNA"/>
</dbReference>
<keyword evidence="2" id="KW-0413">Isomerase</keyword>
<reference evidence="2" key="2">
    <citation type="submission" date="2023-05" db="EMBL/GenBank/DDBJ databases">
        <authorList>
            <consortium name="Lawrence Berkeley National Laboratory"/>
            <person name="Steindorff A."/>
            <person name="Hensen N."/>
            <person name="Bonometti L."/>
            <person name="Westerberg I."/>
            <person name="Brannstrom I.O."/>
            <person name="Guillou S."/>
            <person name="Cros-Aarteil S."/>
            <person name="Calhoun S."/>
            <person name="Haridas S."/>
            <person name="Kuo A."/>
            <person name="Mondo S."/>
            <person name="Pangilinan J."/>
            <person name="Riley R."/>
            <person name="Labutti K."/>
            <person name="Andreopoulos B."/>
            <person name="Lipzen A."/>
            <person name="Chen C."/>
            <person name="Yanf M."/>
            <person name="Daum C."/>
            <person name="Ng V."/>
            <person name="Clum A."/>
            <person name="Ohm R."/>
            <person name="Martin F."/>
            <person name="Silar P."/>
            <person name="Natvig D."/>
            <person name="Lalanne C."/>
            <person name="Gautier V."/>
            <person name="Ament-Velasquez S.L."/>
            <person name="Kruys A."/>
            <person name="Hutchinson M.I."/>
            <person name="Powell A.J."/>
            <person name="Barry K."/>
            <person name="Miller A.N."/>
            <person name="Grigoriev I.V."/>
            <person name="Debuchy R."/>
            <person name="Gladieux P."/>
            <person name="Thoren M.H."/>
            <person name="Johannesson H."/>
        </authorList>
    </citation>
    <scope>NUCLEOTIDE SEQUENCE</scope>
    <source>
        <strain evidence="2">CBS 990.96</strain>
    </source>
</reference>
<sequence>MTGICGPAEIKKSWLTSLTSMTYPPKFLLHRYVVLINFFCAIKHLQVAFESSSIGLPHHTLHQKIEAIRAAGFQGIELSFPDLLSYAKLHFGRKDIKEEDYETLSEAAKAVQLLCSKERKDAFDRPQGWIKIMEAAGINMLQLAYDNWCWSTHAPTSKDVWKIVRWADRPNIGLCLDTFQTAGGRIEIIGLSRDNEERGVIVTPENLTRRYRASLDQLAQTVPSDKIYFFQISDAYNVNSRPLSEREEGGVRPRGRWSHESRPLPYDGGCLPISEVVTAVLATGFKGWVSVEVFDGKFDEKYGEDLGKFAQKAAYKRLFKEAEENLSK</sequence>
<dbReference type="AlphaFoldDB" id="A0AAN7BIE5"/>
<dbReference type="SUPFAM" id="SSF51658">
    <property type="entry name" value="Xylose isomerase-like"/>
    <property type="match status" value="1"/>
</dbReference>
<dbReference type="PANTHER" id="PTHR12110:SF56">
    <property type="entry name" value="DEHYDRATASE, PUTATIVE (AFU_ORTHOLOGUE AFUA_6G08740)-RELATED"/>
    <property type="match status" value="1"/>
</dbReference>
<proteinExistence type="predicted"/>
<dbReference type="InterPro" id="IPR050312">
    <property type="entry name" value="IolE/XylAMocC-like"/>
</dbReference>
<dbReference type="InterPro" id="IPR036237">
    <property type="entry name" value="Xyl_isomerase-like_sf"/>
</dbReference>
<comment type="caution">
    <text evidence="2">The sequence shown here is derived from an EMBL/GenBank/DDBJ whole genome shotgun (WGS) entry which is preliminary data.</text>
</comment>
<dbReference type="GO" id="GO:0016853">
    <property type="term" value="F:isomerase activity"/>
    <property type="evidence" value="ECO:0007669"/>
    <property type="project" value="UniProtKB-KW"/>
</dbReference>
<evidence type="ECO:0000259" key="1">
    <source>
        <dbReference type="Pfam" id="PF01261"/>
    </source>
</evidence>
<dbReference type="Gene3D" id="3.20.20.150">
    <property type="entry name" value="Divalent-metal-dependent TIM barrel enzymes"/>
    <property type="match status" value="2"/>
</dbReference>
<feature type="domain" description="Xylose isomerase-like TIM barrel" evidence="1">
    <location>
        <begin position="134"/>
        <end position="306"/>
    </location>
</feature>
<organism evidence="2 3">
    <name type="scientific">Podospora fimiseda</name>
    <dbReference type="NCBI Taxonomy" id="252190"/>
    <lineage>
        <taxon>Eukaryota</taxon>
        <taxon>Fungi</taxon>
        <taxon>Dikarya</taxon>
        <taxon>Ascomycota</taxon>
        <taxon>Pezizomycotina</taxon>
        <taxon>Sordariomycetes</taxon>
        <taxon>Sordariomycetidae</taxon>
        <taxon>Sordariales</taxon>
        <taxon>Podosporaceae</taxon>
        <taxon>Podospora</taxon>
    </lineage>
</organism>
<dbReference type="Pfam" id="PF01261">
    <property type="entry name" value="AP_endonuc_2"/>
    <property type="match status" value="1"/>
</dbReference>
<dbReference type="PANTHER" id="PTHR12110">
    <property type="entry name" value="HYDROXYPYRUVATE ISOMERASE"/>
    <property type="match status" value="1"/>
</dbReference>
<keyword evidence="3" id="KW-1185">Reference proteome</keyword>
<dbReference type="InterPro" id="IPR013022">
    <property type="entry name" value="Xyl_isomerase-like_TIM-brl"/>
</dbReference>
<protein>
    <submittedName>
        <fullName evidence="2">Xylose isomerase-like protein</fullName>
    </submittedName>
</protein>
<name>A0AAN7BIE5_9PEZI</name>
<evidence type="ECO:0000313" key="3">
    <source>
        <dbReference type="Proteomes" id="UP001301958"/>
    </source>
</evidence>
<dbReference type="Proteomes" id="UP001301958">
    <property type="component" value="Unassembled WGS sequence"/>
</dbReference>
<accession>A0AAN7BIE5</accession>
<gene>
    <name evidence="2" type="ORF">QBC38DRAFT_512132</name>
</gene>
<evidence type="ECO:0000313" key="2">
    <source>
        <dbReference type="EMBL" id="KAK4223857.1"/>
    </source>
</evidence>
<reference evidence="2" key="1">
    <citation type="journal article" date="2023" name="Mol. Phylogenet. Evol.">
        <title>Genome-scale phylogeny and comparative genomics of the fungal order Sordariales.</title>
        <authorList>
            <person name="Hensen N."/>
            <person name="Bonometti L."/>
            <person name="Westerberg I."/>
            <person name="Brannstrom I.O."/>
            <person name="Guillou S."/>
            <person name="Cros-Aarteil S."/>
            <person name="Calhoun S."/>
            <person name="Haridas S."/>
            <person name="Kuo A."/>
            <person name="Mondo S."/>
            <person name="Pangilinan J."/>
            <person name="Riley R."/>
            <person name="LaButti K."/>
            <person name="Andreopoulos B."/>
            <person name="Lipzen A."/>
            <person name="Chen C."/>
            <person name="Yan M."/>
            <person name="Daum C."/>
            <person name="Ng V."/>
            <person name="Clum A."/>
            <person name="Steindorff A."/>
            <person name="Ohm R.A."/>
            <person name="Martin F."/>
            <person name="Silar P."/>
            <person name="Natvig D.O."/>
            <person name="Lalanne C."/>
            <person name="Gautier V."/>
            <person name="Ament-Velasquez S.L."/>
            <person name="Kruys A."/>
            <person name="Hutchinson M.I."/>
            <person name="Powell A.J."/>
            <person name="Barry K."/>
            <person name="Miller A.N."/>
            <person name="Grigoriev I.V."/>
            <person name="Debuchy R."/>
            <person name="Gladieux P."/>
            <person name="Hiltunen Thoren M."/>
            <person name="Johannesson H."/>
        </authorList>
    </citation>
    <scope>NUCLEOTIDE SEQUENCE</scope>
    <source>
        <strain evidence="2">CBS 990.96</strain>
    </source>
</reference>